<feature type="transmembrane region" description="Helical" evidence="1">
    <location>
        <begin position="276"/>
        <end position="296"/>
    </location>
</feature>
<dbReference type="InterPro" id="IPR029063">
    <property type="entry name" value="SAM-dependent_MTases_sf"/>
</dbReference>
<organism evidence="2">
    <name type="scientific">candidate division WOR-3 bacterium</name>
    <dbReference type="NCBI Taxonomy" id="2052148"/>
    <lineage>
        <taxon>Bacteria</taxon>
        <taxon>Bacteria division WOR-3</taxon>
    </lineage>
</organism>
<accession>A0A7C6AF23</accession>
<keyword evidence="1" id="KW-0472">Membrane</keyword>
<feature type="transmembrane region" description="Helical" evidence="1">
    <location>
        <begin position="399"/>
        <end position="417"/>
    </location>
</feature>
<keyword evidence="1" id="KW-0812">Transmembrane</keyword>
<feature type="transmembrane region" description="Helical" evidence="1">
    <location>
        <begin position="246"/>
        <end position="264"/>
    </location>
</feature>
<keyword evidence="1" id="KW-1133">Transmembrane helix</keyword>
<dbReference type="EMBL" id="DTHJ01000075">
    <property type="protein sequence ID" value="HHS62696.1"/>
    <property type="molecule type" value="Genomic_DNA"/>
</dbReference>
<feature type="transmembrane region" description="Helical" evidence="1">
    <location>
        <begin position="360"/>
        <end position="378"/>
    </location>
</feature>
<feature type="transmembrane region" description="Helical" evidence="1">
    <location>
        <begin position="423"/>
        <end position="442"/>
    </location>
</feature>
<dbReference type="AlphaFoldDB" id="A0A7C6AF23"/>
<evidence type="ECO:0000313" key="2">
    <source>
        <dbReference type="EMBL" id="HHS62696.1"/>
    </source>
</evidence>
<comment type="caution">
    <text evidence="2">The sequence shown here is derived from an EMBL/GenBank/DDBJ whole genome shotgun (WGS) entry which is preliminary data.</text>
</comment>
<proteinExistence type="predicted"/>
<protein>
    <recommendedName>
        <fullName evidence="3">PABS domain-containing protein</fullName>
    </recommendedName>
</protein>
<sequence>MSIGPGGGLDIILGKLANFKNIYAVEINPDIRKVLYDYKDYNGDILNLPELSFKISEGRAYLSAQNRSYDLILLSLSLTNTSAKIGHPFTECYLHTVEAYIEYYCHLNPLGMVAVFCETESFLLRTLLTIIQASVRCGINISEAHKHLVVVENFLPESPYRYLIMFFANPISETKALAVSEECQKRHLHIKFLPYFEERLAVKFDNIQQMKDFVGKMRKECSLNVAPVNDEKPFFYDFGIKIPGSFIRLLLVSALCAFVLLVFLRRRHKAILISNFYFLGIGYMIIEVAIIQKFIYLFGDPSLVFGFVLCIFLIASGIGGLTSQNRDVWTKIAVLLLPLLLLGTYGLINELINYLRQASELIKFFVSGIIIFLLGYLMGKPFPLSLGAIGETNKIDIGIIYGINGLMSVCGSILAMVCARLLGFKFLFLIGFFIYLLVWLNMELSGIFQCKK</sequence>
<dbReference type="Gene3D" id="3.40.50.150">
    <property type="entry name" value="Vaccinia Virus protein VP39"/>
    <property type="match status" value="1"/>
</dbReference>
<evidence type="ECO:0000256" key="1">
    <source>
        <dbReference type="SAM" id="Phobius"/>
    </source>
</evidence>
<name>A0A7C6AF23_UNCW3</name>
<reference evidence="2" key="1">
    <citation type="journal article" date="2020" name="mSystems">
        <title>Genome- and Community-Level Interaction Insights into Carbon Utilization and Element Cycling Functions of Hydrothermarchaeota in Hydrothermal Sediment.</title>
        <authorList>
            <person name="Zhou Z."/>
            <person name="Liu Y."/>
            <person name="Xu W."/>
            <person name="Pan J."/>
            <person name="Luo Z.H."/>
            <person name="Li M."/>
        </authorList>
    </citation>
    <scope>NUCLEOTIDE SEQUENCE [LARGE SCALE GENOMIC DNA]</scope>
    <source>
        <strain evidence="2">SpSt-783</strain>
    </source>
</reference>
<dbReference type="SUPFAM" id="SSF53335">
    <property type="entry name" value="S-adenosyl-L-methionine-dependent methyltransferases"/>
    <property type="match status" value="1"/>
</dbReference>
<feature type="transmembrane region" description="Helical" evidence="1">
    <location>
        <begin position="302"/>
        <end position="321"/>
    </location>
</feature>
<evidence type="ECO:0008006" key="3">
    <source>
        <dbReference type="Google" id="ProtNLM"/>
    </source>
</evidence>
<gene>
    <name evidence="2" type="ORF">ENV70_03635</name>
</gene>
<feature type="transmembrane region" description="Helical" evidence="1">
    <location>
        <begin position="328"/>
        <end position="348"/>
    </location>
</feature>